<evidence type="ECO:0000313" key="9">
    <source>
        <dbReference type="Proteomes" id="UP000824101"/>
    </source>
</evidence>
<dbReference type="Gene3D" id="3.30.950.10">
    <property type="entry name" value="Methyltransferase, Cobalt-precorrin-4 Transmethylase, Domain 2"/>
    <property type="match status" value="1"/>
</dbReference>
<evidence type="ECO:0000259" key="6">
    <source>
        <dbReference type="Pfam" id="PF00590"/>
    </source>
</evidence>
<evidence type="ECO:0000256" key="4">
    <source>
        <dbReference type="ARBA" id="ARBA00022691"/>
    </source>
</evidence>
<feature type="domain" description="Tetrapyrrole methylase" evidence="6">
    <location>
        <begin position="7"/>
        <end position="218"/>
    </location>
</feature>
<dbReference type="CDD" id="cd11642">
    <property type="entry name" value="SUMT"/>
    <property type="match status" value="1"/>
</dbReference>
<evidence type="ECO:0000256" key="5">
    <source>
        <dbReference type="ARBA" id="ARBA00023244"/>
    </source>
</evidence>
<dbReference type="GO" id="GO:0004852">
    <property type="term" value="F:uroporphyrinogen-III synthase activity"/>
    <property type="evidence" value="ECO:0007669"/>
    <property type="project" value="InterPro"/>
</dbReference>
<keyword evidence="2 8" id="KW-0489">Methyltransferase</keyword>
<dbReference type="InterPro" id="IPR036108">
    <property type="entry name" value="4pyrrol_syn_uPrphyn_synt_sf"/>
</dbReference>
<gene>
    <name evidence="8" type="primary">cobA</name>
    <name evidence="8" type="ORF">IAA17_06465</name>
</gene>
<protein>
    <recommendedName>
        <fullName evidence="1">uroporphyrinogen-III C-methyltransferase</fullName>
        <ecNumber evidence="1">2.1.1.107</ecNumber>
    </recommendedName>
</protein>
<dbReference type="SUPFAM" id="SSF53790">
    <property type="entry name" value="Tetrapyrrole methylase"/>
    <property type="match status" value="1"/>
</dbReference>
<keyword evidence="5" id="KW-0627">Porphyrin biosynthesis</keyword>
<dbReference type="EMBL" id="DXBC01000100">
    <property type="protein sequence ID" value="HIZ79415.1"/>
    <property type="molecule type" value="Genomic_DNA"/>
</dbReference>
<dbReference type="InterPro" id="IPR003754">
    <property type="entry name" value="4pyrrol_synth_uPrphyn_synth"/>
</dbReference>
<dbReference type="GO" id="GO:0019354">
    <property type="term" value="P:siroheme biosynthetic process"/>
    <property type="evidence" value="ECO:0007669"/>
    <property type="project" value="InterPro"/>
</dbReference>
<dbReference type="Gene3D" id="3.40.1010.10">
    <property type="entry name" value="Cobalt-precorrin-4 Transmethylase, Domain 1"/>
    <property type="match status" value="1"/>
</dbReference>
<dbReference type="FunFam" id="3.40.1010.10:FF:000001">
    <property type="entry name" value="Siroheme synthase"/>
    <property type="match status" value="1"/>
</dbReference>
<sequence>MKKKGSVCLVGAGPGDPELITAKGMLRLKECDAVVYDSLSSDRLLELAGEAAERIYVGKRAGRHSMKQEEINAILVRLGNEGKTVVRLKGGDPFVFGRGGEEILALQEAGIPYETVPGVTSAVAVPASVGIPVTHRAMSRSFHVMTGHTLAEGETLPPDFPAFASLSGTLVFLMGMGNLHPIVEGLLAAGKPETTPAAVIENGTLPEERSVRGCLGDIEERVREMGIGTPAIIVVGETAALDMSSTVRRPLDGISVSVTGTASFSGRLIRSLTELGASAENICRLGVESFAAGQEMSRAYKNLGSYTWVAFTSANAVRLFFEGLLQAGGDFRSTGHLKMAAVGKGTARELRRYGFTADYVPERYQVEDLAEGLAGLAGEKDCILIPRSSGGSRAFNEILEARGIPYDDIVLYDVKTEWREREALADRLRRSRYLTFASGSGVEAFFDGLSGEEEKALENVRIVCIGAVTARALEKRGRKADVVAETFSIQGMTEAMVRDAADGSAAGVFEAK</sequence>
<dbReference type="NCBIfam" id="NF004790">
    <property type="entry name" value="PRK06136.1"/>
    <property type="match status" value="1"/>
</dbReference>
<dbReference type="InterPro" id="IPR050161">
    <property type="entry name" value="Siro_Cobalamin_biosynth"/>
</dbReference>
<evidence type="ECO:0000256" key="2">
    <source>
        <dbReference type="ARBA" id="ARBA00022603"/>
    </source>
</evidence>
<dbReference type="InterPro" id="IPR006366">
    <property type="entry name" value="CobA/CysG_C"/>
</dbReference>
<feature type="domain" description="Tetrapyrrole biosynthesis uroporphyrinogen III synthase" evidence="7">
    <location>
        <begin position="269"/>
        <end position="494"/>
    </location>
</feature>
<dbReference type="Pfam" id="PF00590">
    <property type="entry name" value="TP_methylase"/>
    <property type="match status" value="1"/>
</dbReference>
<accession>A0A9D2K516</accession>
<dbReference type="GO" id="GO:0004851">
    <property type="term" value="F:uroporphyrin-III C-methyltransferase activity"/>
    <property type="evidence" value="ECO:0007669"/>
    <property type="project" value="UniProtKB-EC"/>
</dbReference>
<dbReference type="PANTHER" id="PTHR45790">
    <property type="entry name" value="SIROHEME SYNTHASE-RELATED"/>
    <property type="match status" value="1"/>
</dbReference>
<dbReference type="Proteomes" id="UP000824101">
    <property type="component" value="Unassembled WGS sequence"/>
</dbReference>
<dbReference type="NCBIfam" id="TIGR01469">
    <property type="entry name" value="cobA_cysG_Cterm"/>
    <property type="match status" value="1"/>
</dbReference>
<keyword evidence="4" id="KW-0949">S-adenosyl-L-methionine</keyword>
<dbReference type="Pfam" id="PF02602">
    <property type="entry name" value="HEM4"/>
    <property type="match status" value="1"/>
</dbReference>
<dbReference type="Gene3D" id="3.40.50.10090">
    <property type="match status" value="2"/>
</dbReference>
<dbReference type="CDD" id="cd06578">
    <property type="entry name" value="HemD"/>
    <property type="match status" value="1"/>
</dbReference>
<evidence type="ECO:0000259" key="7">
    <source>
        <dbReference type="Pfam" id="PF02602"/>
    </source>
</evidence>
<dbReference type="EC" id="2.1.1.107" evidence="1"/>
<evidence type="ECO:0000256" key="3">
    <source>
        <dbReference type="ARBA" id="ARBA00022679"/>
    </source>
</evidence>
<dbReference type="GO" id="GO:0032259">
    <property type="term" value="P:methylation"/>
    <property type="evidence" value="ECO:0007669"/>
    <property type="project" value="UniProtKB-KW"/>
</dbReference>
<dbReference type="PANTHER" id="PTHR45790:SF3">
    <property type="entry name" value="S-ADENOSYL-L-METHIONINE-DEPENDENT UROPORPHYRINOGEN III METHYLTRANSFERASE, CHLOROPLASTIC"/>
    <property type="match status" value="1"/>
</dbReference>
<dbReference type="InterPro" id="IPR014777">
    <property type="entry name" value="4pyrrole_Mease_sub1"/>
</dbReference>
<reference evidence="8" key="1">
    <citation type="journal article" date="2021" name="PeerJ">
        <title>Extensive microbial diversity within the chicken gut microbiome revealed by metagenomics and culture.</title>
        <authorList>
            <person name="Gilroy R."/>
            <person name="Ravi A."/>
            <person name="Getino M."/>
            <person name="Pursley I."/>
            <person name="Horton D.L."/>
            <person name="Alikhan N.F."/>
            <person name="Baker D."/>
            <person name="Gharbi K."/>
            <person name="Hall N."/>
            <person name="Watson M."/>
            <person name="Adriaenssens E.M."/>
            <person name="Foster-Nyarko E."/>
            <person name="Jarju S."/>
            <person name="Secka A."/>
            <person name="Antonio M."/>
            <person name="Oren A."/>
            <person name="Chaudhuri R.R."/>
            <person name="La Ragione R."/>
            <person name="Hildebrand F."/>
            <person name="Pallen M.J."/>
        </authorList>
    </citation>
    <scope>NUCLEOTIDE SEQUENCE</scope>
    <source>
        <strain evidence="8">ChiBcec1-1093</strain>
    </source>
</reference>
<dbReference type="AlphaFoldDB" id="A0A9D2K516"/>
<dbReference type="InterPro" id="IPR014776">
    <property type="entry name" value="4pyrrole_Mease_sub2"/>
</dbReference>
<comment type="caution">
    <text evidence="8">The sequence shown here is derived from an EMBL/GenBank/DDBJ whole genome shotgun (WGS) entry which is preliminary data.</text>
</comment>
<evidence type="ECO:0000313" key="8">
    <source>
        <dbReference type="EMBL" id="HIZ79415.1"/>
    </source>
</evidence>
<proteinExistence type="predicted"/>
<evidence type="ECO:0000256" key="1">
    <source>
        <dbReference type="ARBA" id="ARBA00012162"/>
    </source>
</evidence>
<dbReference type="InterPro" id="IPR000878">
    <property type="entry name" value="4pyrrol_Mease"/>
</dbReference>
<reference evidence="8" key="2">
    <citation type="submission" date="2021-04" db="EMBL/GenBank/DDBJ databases">
        <authorList>
            <person name="Gilroy R."/>
        </authorList>
    </citation>
    <scope>NUCLEOTIDE SEQUENCE</scope>
    <source>
        <strain evidence="8">ChiBcec1-1093</strain>
    </source>
</reference>
<organism evidence="8 9">
    <name type="scientific">Candidatus Lachnoclostridium stercorigallinarum</name>
    <dbReference type="NCBI Taxonomy" id="2838634"/>
    <lineage>
        <taxon>Bacteria</taxon>
        <taxon>Bacillati</taxon>
        <taxon>Bacillota</taxon>
        <taxon>Clostridia</taxon>
        <taxon>Lachnospirales</taxon>
        <taxon>Lachnospiraceae</taxon>
    </lineage>
</organism>
<keyword evidence="3 8" id="KW-0808">Transferase</keyword>
<name>A0A9D2K516_9FIRM</name>
<dbReference type="SUPFAM" id="SSF69618">
    <property type="entry name" value="HemD-like"/>
    <property type="match status" value="1"/>
</dbReference>
<dbReference type="InterPro" id="IPR035996">
    <property type="entry name" value="4pyrrol_Methylase_sf"/>
</dbReference>